<gene>
    <name evidence="2" type="ORF">BIV23_43860</name>
</gene>
<evidence type="ECO:0000256" key="1">
    <source>
        <dbReference type="SAM" id="SignalP"/>
    </source>
</evidence>
<feature type="chain" id="PRO_5010320521" description="Secreted protein" evidence="1">
    <location>
        <begin position="29"/>
        <end position="173"/>
    </location>
</feature>
<evidence type="ECO:0000313" key="3">
    <source>
        <dbReference type="Proteomes" id="UP000179642"/>
    </source>
</evidence>
<sequence length="173" mass="16984">MKSTTRGTLAAVLTGVAAAVGGAATSAAAVGQVPVPVSVPLDAVSRVVGTEAPQAGLEVPAPLLMPTPPEGPRFVPGHLMPERTLPEVPFTGALPGAHLSTPVPGALGDDHVGMALPANPLRTVTPGVALDAPLTRPSVANHGLPSLQEPALGVIAPVLQTVADGDLSTGPGL</sequence>
<name>A0A1S2NZE5_9ACTN</name>
<keyword evidence="1" id="KW-0732">Signal</keyword>
<evidence type="ECO:0008006" key="4">
    <source>
        <dbReference type="Google" id="ProtNLM"/>
    </source>
</evidence>
<feature type="signal peptide" evidence="1">
    <location>
        <begin position="1"/>
        <end position="28"/>
    </location>
</feature>
<dbReference type="RefSeq" id="WP_071386582.1">
    <property type="nucleotide sequence ID" value="NZ_MLYO01000122.1"/>
</dbReference>
<dbReference type="AlphaFoldDB" id="A0A1S2NZE5"/>
<dbReference type="EMBL" id="MLYO01000122">
    <property type="protein sequence ID" value="OIJ86632.1"/>
    <property type="molecule type" value="Genomic_DNA"/>
</dbReference>
<accession>A0A1S2NZE5</accession>
<evidence type="ECO:0000313" key="2">
    <source>
        <dbReference type="EMBL" id="OIJ86632.1"/>
    </source>
</evidence>
<protein>
    <recommendedName>
        <fullName evidence="4">Secreted protein</fullName>
    </recommendedName>
</protein>
<organism evidence="2 3">
    <name type="scientific">Streptomyces monashensis</name>
    <dbReference type="NCBI Taxonomy" id="1678012"/>
    <lineage>
        <taxon>Bacteria</taxon>
        <taxon>Bacillati</taxon>
        <taxon>Actinomycetota</taxon>
        <taxon>Actinomycetes</taxon>
        <taxon>Kitasatosporales</taxon>
        <taxon>Streptomycetaceae</taxon>
        <taxon>Streptomyces</taxon>
    </lineage>
</organism>
<dbReference type="OrthoDB" id="4330268at2"/>
<dbReference type="Proteomes" id="UP000179642">
    <property type="component" value="Unassembled WGS sequence"/>
</dbReference>
<proteinExistence type="predicted"/>
<comment type="caution">
    <text evidence="2">The sequence shown here is derived from an EMBL/GenBank/DDBJ whole genome shotgun (WGS) entry which is preliminary data.</text>
</comment>
<reference evidence="2 3" key="1">
    <citation type="submission" date="2016-10" db="EMBL/GenBank/DDBJ databases">
        <title>Genome sequence of Streptomyces sp. MUSC 1.</title>
        <authorList>
            <person name="Lee L.-H."/>
            <person name="Ser H.-L."/>
            <person name="Law J.W.-F."/>
        </authorList>
    </citation>
    <scope>NUCLEOTIDE SEQUENCE [LARGE SCALE GENOMIC DNA]</scope>
    <source>
        <strain evidence="2 3">MUSC 1</strain>
    </source>
</reference>
<keyword evidence="3" id="KW-1185">Reference proteome</keyword>